<dbReference type="eggNOG" id="COG2104">
    <property type="taxonomic scope" value="Bacteria"/>
</dbReference>
<sequence length="68" mass="7692">MTIRVILNGKRVELDGARTIFDLLRSRGLDPRLVAVERNGEIVPRDRYEECELRDGDVIEVVHFVGGG</sequence>
<proteinExistence type="predicted"/>
<dbReference type="CDD" id="cd00565">
    <property type="entry name" value="Ubl_ThiS"/>
    <property type="match status" value="1"/>
</dbReference>
<dbReference type="STRING" id="309801.trd_0402"/>
<accession>B9KY59</accession>
<dbReference type="InterPro" id="IPR003749">
    <property type="entry name" value="ThiS/MoaD-like"/>
</dbReference>
<evidence type="ECO:0000313" key="2">
    <source>
        <dbReference type="Proteomes" id="UP000000447"/>
    </source>
</evidence>
<name>B9KY59_THERP</name>
<organism evidence="1 2">
    <name type="scientific">Thermomicrobium roseum (strain ATCC 27502 / DSM 5159 / P-2)</name>
    <dbReference type="NCBI Taxonomy" id="309801"/>
    <lineage>
        <taxon>Bacteria</taxon>
        <taxon>Pseudomonadati</taxon>
        <taxon>Thermomicrobiota</taxon>
        <taxon>Thermomicrobia</taxon>
        <taxon>Thermomicrobiales</taxon>
        <taxon>Thermomicrobiaceae</taxon>
        <taxon>Thermomicrobium</taxon>
    </lineage>
</organism>
<dbReference type="PANTHER" id="PTHR34472">
    <property type="entry name" value="SULFUR CARRIER PROTEIN THIS"/>
    <property type="match status" value="1"/>
</dbReference>
<dbReference type="InterPro" id="IPR010035">
    <property type="entry name" value="Thi_S"/>
</dbReference>
<dbReference type="EMBL" id="CP001275">
    <property type="protein sequence ID" value="ACM05984.1"/>
    <property type="molecule type" value="Genomic_DNA"/>
</dbReference>
<dbReference type="InterPro" id="IPR012675">
    <property type="entry name" value="Beta-grasp_dom_sf"/>
</dbReference>
<dbReference type="Gene3D" id="3.10.20.30">
    <property type="match status" value="1"/>
</dbReference>
<dbReference type="NCBIfam" id="TIGR01683">
    <property type="entry name" value="thiS"/>
    <property type="match status" value="1"/>
</dbReference>
<reference evidence="1 2" key="1">
    <citation type="journal article" date="2009" name="PLoS ONE">
        <title>Complete genome sequence of the aerobic CO-oxidizing thermophile Thermomicrobium roseum.</title>
        <authorList>
            <person name="Wu D."/>
            <person name="Raymond J."/>
            <person name="Wu M."/>
            <person name="Chatterji S."/>
            <person name="Ren Q."/>
            <person name="Graham J.E."/>
            <person name="Bryant D.A."/>
            <person name="Robb F."/>
            <person name="Colman A."/>
            <person name="Tallon L.J."/>
            <person name="Badger J.H."/>
            <person name="Madupu R."/>
            <person name="Ward N.L."/>
            <person name="Eisen J.A."/>
        </authorList>
    </citation>
    <scope>NUCLEOTIDE SEQUENCE [LARGE SCALE GENOMIC DNA]</scope>
    <source>
        <strain evidence="2">ATCC 27502 / DSM 5159 / P-2</strain>
    </source>
</reference>
<dbReference type="KEGG" id="tro:trd_0402"/>
<dbReference type="AlphaFoldDB" id="B9KY59"/>
<keyword evidence="2" id="KW-1185">Reference proteome</keyword>
<protein>
    <submittedName>
        <fullName evidence="1">Thiamine biosynthesis protein ThiS</fullName>
    </submittedName>
</protein>
<dbReference type="SUPFAM" id="SSF54285">
    <property type="entry name" value="MoaD/ThiS"/>
    <property type="match status" value="1"/>
</dbReference>
<dbReference type="Pfam" id="PF02597">
    <property type="entry name" value="ThiS"/>
    <property type="match status" value="1"/>
</dbReference>
<gene>
    <name evidence="1" type="primary">thiS</name>
    <name evidence="1" type="ordered locus">trd_0402</name>
</gene>
<evidence type="ECO:0000313" key="1">
    <source>
        <dbReference type="EMBL" id="ACM05984.1"/>
    </source>
</evidence>
<dbReference type="PANTHER" id="PTHR34472:SF1">
    <property type="entry name" value="SULFUR CARRIER PROTEIN THIS"/>
    <property type="match status" value="1"/>
</dbReference>
<dbReference type="InterPro" id="IPR016155">
    <property type="entry name" value="Mopterin_synth/thiamin_S_b"/>
</dbReference>
<dbReference type="HOGENOM" id="CLU_174611_3_0_0"/>
<dbReference type="RefSeq" id="WP_012641809.1">
    <property type="nucleotide sequence ID" value="NC_011959.1"/>
</dbReference>
<dbReference type="Proteomes" id="UP000000447">
    <property type="component" value="Chromosome"/>
</dbReference>